<evidence type="ECO:0000256" key="16">
    <source>
        <dbReference type="ARBA" id="ARBA00023326"/>
    </source>
</evidence>
<feature type="disulfide bond" evidence="17">
    <location>
        <begin position="924"/>
        <end position="933"/>
    </location>
</feature>
<dbReference type="SUPFAM" id="SSF50685">
    <property type="entry name" value="Barwin-like endoglucanases"/>
    <property type="match status" value="1"/>
</dbReference>
<feature type="domain" description="EGF-like" evidence="21">
    <location>
        <begin position="1253"/>
        <end position="1289"/>
    </location>
</feature>
<evidence type="ECO:0000256" key="2">
    <source>
        <dbReference type="ARBA" id="ARBA00004613"/>
    </source>
</evidence>
<dbReference type="InterPro" id="IPR036908">
    <property type="entry name" value="RlpA-like_sf"/>
</dbReference>
<dbReference type="Proteomes" id="UP000682733">
    <property type="component" value="Unassembled WGS sequence"/>
</dbReference>
<dbReference type="CDD" id="cd00054">
    <property type="entry name" value="EGF_CA"/>
    <property type="match status" value="12"/>
</dbReference>
<keyword evidence="11" id="KW-0136">Cellulose degradation</keyword>
<dbReference type="InterPro" id="IPR051830">
    <property type="entry name" value="NOTCH_homolog"/>
</dbReference>
<feature type="domain" description="EGF-like" evidence="21">
    <location>
        <begin position="897"/>
        <end position="934"/>
    </location>
</feature>
<dbReference type="Gene3D" id="2.40.40.10">
    <property type="entry name" value="RlpA-like domain"/>
    <property type="match status" value="1"/>
</dbReference>
<protein>
    <recommendedName>
        <fullName evidence="4 18">Cellulase</fullName>
        <ecNumber evidence="4 18">3.2.1.4</ecNumber>
    </recommendedName>
</protein>
<dbReference type="Gene3D" id="2.10.25.140">
    <property type="match status" value="2"/>
</dbReference>
<dbReference type="GO" id="GO:0008810">
    <property type="term" value="F:cellulase activity"/>
    <property type="evidence" value="ECO:0007669"/>
    <property type="project" value="UniProtKB-EC"/>
</dbReference>
<evidence type="ECO:0000313" key="23">
    <source>
        <dbReference type="EMBL" id="CAF0977136.1"/>
    </source>
</evidence>
<comment type="subcellular location">
    <subcellularLocation>
        <location evidence="2">Secreted</location>
    </subcellularLocation>
</comment>
<evidence type="ECO:0000256" key="4">
    <source>
        <dbReference type="ARBA" id="ARBA00012601"/>
    </source>
</evidence>
<dbReference type="Pfam" id="PF00734">
    <property type="entry name" value="CBM_1"/>
    <property type="match status" value="1"/>
</dbReference>
<dbReference type="GO" id="GO:0007399">
    <property type="term" value="P:nervous system development"/>
    <property type="evidence" value="ECO:0007669"/>
    <property type="project" value="UniProtKB-ARBA"/>
</dbReference>
<evidence type="ECO:0000256" key="17">
    <source>
        <dbReference type="PROSITE-ProRule" id="PRU00076"/>
    </source>
</evidence>
<feature type="domain" description="CBM1" evidence="22">
    <location>
        <begin position="26"/>
        <end position="62"/>
    </location>
</feature>
<evidence type="ECO:0000256" key="18">
    <source>
        <dbReference type="PROSITE-ProRule" id="PRU10069"/>
    </source>
</evidence>
<dbReference type="InterPro" id="IPR009030">
    <property type="entry name" value="Growth_fac_rcpt_cys_sf"/>
</dbReference>
<evidence type="ECO:0000256" key="15">
    <source>
        <dbReference type="ARBA" id="ARBA00023295"/>
    </source>
</evidence>
<keyword evidence="8 20" id="KW-0732">Signal</keyword>
<evidence type="ECO:0000256" key="8">
    <source>
        <dbReference type="ARBA" id="ARBA00022729"/>
    </source>
</evidence>
<dbReference type="Pfam" id="PF02015">
    <property type="entry name" value="Glyco_hydro_45"/>
    <property type="match status" value="1"/>
</dbReference>
<feature type="domain" description="EGF-like" evidence="21">
    <location>
        <begin position="658"/>
        <end position="696"/>
    </location>
</feature>
<dbReference type="GO" id="GO:0030248">
    <property type="term" value="F:cellulose binding"/>
    <property type="evidence" value="ECO:0007669"/>
    <property type="project" value="InterPro"/>
</dbReference>
<feature type="domain" description="EGF-like" evidence="21">
    <location>
        <begin position="1096"/>
        <end position="1136"/>
    </location>
</feature>
<dbReference type="SMART" id="SM00181">
    <property type="entry name" value="EGF"/>
    <property type="match status" value="20"/>
</dbReference>
<evidence type="ECO:0000313" key="24">
    <source>
        <dbReference type="EMBL" id="CAF3747841.1"/>
    </source>
</evidence>
<dbReference type="InterPro" id="IPR018097">
    <property type="entry name" value="EGF_Ca-bd_CS"/>
</dbReference>
<dbReference type="InterPro" id="IPR013032">
    <property type="entry name" value="EGF-like_CS"/>
</dbReference>
<comment type="caution">
    <text evidence="24">The sequence shown here is derived from an EMBL/GenBank/DDBJ whole genome shotgun (WGS) entry which is preliminary data.</text>
</comment>
<keyword evidence="15" id="KW-0326">Glycosidase</keyword>
<dbReference type="SUPFAM" id="SSF57196">
    <property type="entry name" value="EGF/Laminin"/>
    <property type="match status" value="9"/>
</dbReference>
<dbReference type="FunFam" id="2.10.25.10:FF:000125">
    <property type="entry name" value="Neurogenic locus notch protein-like"/>
    <property type="match status" value="1"/>
</dbReference>
<proteinExistence type="inferred from homology"/>
<gene>
    <name evidence="23" type="ORF">OVA965_LOCUS13388</name>
    <name evidence="24" type="ORF">TMI583_LOCUS13391</name>
</gene>
<evidence type="ECO:0000256" key="19">
    <source>
        <dbReference type="SAM" id="MobiDB-lite"/>
    </source>
</evidence>
<feature type="domain" description="EGF-like" evidence="21">
    <location>
        <begin position="1291"/>
        <end position="1328"/>
    </location>
</feature>
<organism evidence="24 25">
    <name type="scientific">Didymodactylos carnosus</name>
    <dbReference type="NCBI Taxonomy" id="1234261"/>
    <lineage>
        <taxon>Eukaryota</taxon>
        <taxon>Metazoa</taxon>
        <taxon>Spiralia</taxon>
        <taxon>Gnathifera</taxon>
        <taxon>Rotifera</taxon>
        <taxon>Eurotatoria</taxon>
        <taxon>Bdelloidea</taxon>
        <taxon>Philodinida</taxon>
        <taxon>Philodinidae</taxon>
        <taxon>Didymodactylos</taxon>
    </lineage>
</organism>
<feature type="domain" description="EGF-like" evidence="21">
    <location>
        <begin position="1176"/>
        <end position="1213"/>
    </location>
</feature>
<dbReference type="Gene3D" id="2.10.25.10">
    <property type="entry name" value="Laminin"/>
    <property type="match status" value="19"/>
</dbReference>
<dbReference type="Pfam" id="PF01414">
    <property type="entry name" value="DSL"/>
    <property type="match status" value="1"/>
</dbReference>
<dbReference type="FunFam" id="2.10.25.10:FF:000066">
    <property type="entry name" value="FAT atypical cadherin 4"/>
    <property type="match status" value="1"/>
</dbReference>
<dbReference type="GO" id="GO:0005576">
    <property type="term" value="C:extracellular region"/>
    <property type="evidence" value="ECO:0007669"/>
    <property type="project" value="UniProtKB-SubCell"/>
</dbReference>
<dbReference type="FunFam" id="2.10.25.10:FF:000045">
    <property type="entry name" value="Slit guidance ligand 2"/>
    <property type="match status" value="2"/>
</dbReference>
<evidence type="ECO:0000256" key="14">
    <source>
        <dbReference type="ARBA" id="ARBA00023277"/>
    </source>
</evidence>
<evidence type="ECO:0000259" key="21">
    <source>
        <dbReference type="PROSITE" id="PS50026"/>
    </source>
</evidence>
<feature type="active site" description="Nucleophile" evidence="18">
    <location>
        <position position="96"/>
    </location>
</feature>
<dbReference type="InterPro" id="IPR000254">
    <property type="entry name" value="CBD"/>
</dbReference>
<feature type="region of interest" description="Disordered" evidence="19">
    <location>
        <begin position="69"/>
        <end position="89"/>
    </location>
</feature>
<dbReference type="PROSITE" id="PS00010">
    <property type="entry name" value="ASX_HYDROXYL"/>
    <property type="match status" value="8"/>
</dbReference>
<dbReference type="SUPFAM" id="SSF57184">
    <property type="entry name" value="Growth factor receptor domain"/>
    <property type="match status" value="3"/>
</dbReference>
<dbReference type="SMART" id="SM00179">
    <property type="entry name" value="EGF_CA"/>
    <property type="match status" value="17"/>
</dbReference>
<dbReference type="FunFam" id="2.10.25.10:FF:000472">
    <property type="entry name" value="Uncharacterized protein, isoform A"/>
    <property type="match status" value="3"/>
</dbReference>
<feature type="domain" description="EGF-like" evidence="21">
    <location>
        <begin position="974"/>
        <end position="1013"/>
    </location>
</feature>
<dbReference type="FunFam" id="2.10.25.10:FF:000122">
    <property type="entry name" value="Protein crumbs homolog 2"/>
    <property type="match status" value="2"/>
</dbReference>
<keyword evidence="7 17" id="KW-0245">EGF-like domain</keyword>
<dbReference type="PANTHER" id="PTHR24033:SF224">
    <property type="entry name" value="C-TYPE LECTIN"/>
    <property type="match status" value="1"/>
</dbReference>
<feature type="signal peptide" evidence="20">
    <location>
        <begin position="1"/>
        <end position="25"/>
    </location>
</feature>
<keyword evidence="5" id="KW-0217">Developmental protein</keyword>
<evidence type="ECO:0000256" key="1">
    <source>
        <dbReference type="ARBA" id="ARBA00000966"/>
    </source>
</evidence>
<feature type="domain" description="EGF-like" evidence="21">
    <location>
        <begin position="746"/>
        <end position="781"/>
    </location>
</feature>
<feature type="disulfide bond" evidence="17">
    <location>
        <begin position="771"/>
        <end position="780"/>
    </location>
</feature>
<feature type="disulfide bond" evidence="17">
    <location>
        <begin position="1046"/>
        <end position="1055"/>
    </location>
</feature>
<feature type="domain" description="EGF-like" evidence="21">
    <location>
        <begin position="859"/>
        <end position="895"/>
    </location>
</feature>
<evidence type="ECO:0000256" key="10">
    <source>
        <dbReference type="ARBA" id="ARBA00022801"/>
    </source>
</evidence>
<dbReference type="GO" id="GO:0007154">
    <property type="term" value="P:cell communication"/>
    <property type="evidence" value="ECO:0007669"/>
    <property type="project" value="InterPro"/>
</dbReference>
<dbReference type="FunFam" id="2.10.25.10:FF:000434">
    <property type="entry name" value="Predicted protein"/>
    <property type="match status" value="1"/>
</dbReference>
<evidence type="ECO:0000256" key="13">
    <source>
        <dbReference type="ARBA" id="ARBA00023180"/>
    </source>
</evidence>
<feature type="disulfide bond" evidence="17">
    <location>
        <begin position="1164"/>
        <end position="1173"/>
    </location>
</feature>
<dbReference type="PRINTS" id="PR01983">
    <property type="entry name" value="NOTCH"/>
</dbReference>
<dbReference type="PRINTS" id="PR00010">
    <property type="entry name" value="EGFBLOOD"/>
</dbReference>
<dbReference type="SUPFAM" id="SSF57180">
    <property type="entry name" value="Cellulose-binding domain"/>
    <property type="match status" value="1"/>
</dbReference>
<keyword evidence="12 17" id="KW-1015">Disulfide bond</keyword>
<dbReference type="InterPro" id="IPR000152">
    <property type="entry name" value="EGF-type_Asp/Asn_hydroxyl_site"/>
</dbReference>
<feature type="domain" description="EGF-like" evidence="21">
    <location>
        <begin position="936"/>
        <end position="972"/>
    </location>
</feature>
<feature type="domain" description="EGF-like" evidence="21">
    <location>
        <begin position="1058"/>
        <end position="1094"/>
    </location>
</feature>
<dbReference type="PROSITE" id="PS51164">
    <property type="entry name" value="CBM1_2"/>
    <property type="match status" value="1"/>
</dbReference>
<feature type="disulfide bond" evidence="17">
    <location>
        <begin position="847"/>
        <end position="856"/>
    </location>
</feature>
<dbReference type="PROSITE" id="PS01186">
    <property type="entry name" value="EGF_2"/>
    <property type="match status" value="12"/>
</dbReference>
<evidence type="ECO:0000256" key="7">
    <source>
        <dbReference type="ARBA" id="ARBA00022536"/>
    </source>
</evidence>
<dbReference type="InterPro" id="IPR000334">
    <property type="entry name" value="Glyco_hydro_45"/>
</dbReference>
<dbReference type="InterPro" id="IPR001774">
    <property type="entry name" value="DSL"/>
</dbReference>
<feature type="disulfide bond" evidence="17">
    <location>
        <begin position="1084"/>
        <end position="1093"/>
    </location>
</feature>
<dbReference type="EMBL" id="CAJNOK010005564">
    <property type="protein sequence ID" value="CAF0977136.1"/>
    <property type="molecule type" value="Genomic_DNA"/>
</dbReference>
<feature type="domain" description="EGF-like" evidence="21">
    <location>
        <begin position="1015"/>
        <end position="1056"/>
    </location>
</feature>
<feature type="domain" description="EGF-like" evidence="21">
    <location>
        <begin position="783"/>
        <end position="819"/>
    </location>
</feature>
<feature type="domain" description="EGF-like" evidence="21">
    <location>
        <begin position="821"/>
        <end position="857"/>
    </location>
</feature>
<feature type="chain" id="PRO_5035646950" description="Cellulase" evidence="20">
    <location>
        <begin position="26"/>
        <end position="1368"/>
    </location>
</feature>
<evidence type="ECO:0000256" key="5">
    <source>
        <dbReference type="ARBA" id="ARBA00022473"/>
    </source>
</evidence>
<dbReference type="Pfam" id="PF00008">
    <property type="entry name" value="EGF"/>
    <property type="match status" value="12"/>
</dbReference>
<feature type="disulfide bond" evidence="17">
    <location>
        <begin position="1279"/>
        <end position="1288"/>
    </location>
</feature>
<reference evidence="24" key="1">
    <citation type="submission" date="2021-02" db="EMBL/GenBank/DDBJ databases">
        <authorList>
            <person name="Nowell W R."/>
        </authorList>
    </citation>
    <scope>NUCLEOTIDE SEQUENCE</scope>
</reference>
<feature type="domain" description="EGF-like" evidence="21">
    <location>
        <begin position="1215"/>
        <end position="1251"/>
    </location>
</feature>
<feature type="disulfide bond" evidence="17">
    <location>
        <begin position="750"/>
        <end position="760"/>
    </location>
</feature>
<dbReference type="GO" id="GO:0030245">
    <property type="term" value="P:cellulose catabolic process"/>
    <property type="evidence" value="ECO:0007669"/>
    <property type="project" value="UniProtKB-KW"/>
</dbReference>
<comment type="catalytic activity">
    <reaction evidence="1 18">
        <text>Endohydrolysis of (1-&gt;4)-beta-D-glucosidic linkages in cellulose, lichenin and cereal beta-D-glucans.</text>
        <dbReference type="EC" id="3.2.1.4"/>
    </reaction>
</comment>
<dbReference type="PROSITE" id="PS01187">
    <property type="entry name" value="EGF_CA"/>
    <property type="match status" value="2"/>
</dbReference>
<dbReference type="EMBL" id="CAJOBA010005570">
    <property type="protein sequence ID" value="CAF3747841.1"/>
    <property type="molecule type" value="Genomic_DNA"/>
</dbReference>
<feature type="disulfide bond" evidence="17">
    <location>
        <begin position="1003"/>
        <end position="1012"/>
    </location>
</feature>
<feature type="domain" description="EGF-like" evidence="21">
    <location>
        <begin position="1330"/>
        <end position="1366"/>
    </location>
</feature>
<dbReference type="PROSITE" id="PS01140">
    <property type="entry name" value="GLYCOSYL_HYDROL_F45"/>
    <property type="match status" value="1"/>
</dbReference>
<feature type="domain" description="EGF-like" evidence="21">
    <location>
        <begin position="698"/>
        <end position="744"/>
    </location>
</feature>
<evidence type="ECO:0000256" key="9">
    <source>
        <dbReference type="ARBA" id="ARBA00022737"/>
    </source>
</evidence>
<keyword evidence="10" id="KW-0378">Hydrolase</keyword>
<dbReference type="PROSITE" id="PS50026">
    <property type="entry name" value="EGF_3"/>
    <property type="match status" value="19"/>
</dbReference>
<feature type="disulfide bond" evidence="17">
    <location>
        <begin position="809"/>
        <end position="818"/>
    </location>
</feature>
<feature type="disulfide bond" evidence="17">
    <location>
        <begin position="1241"/>
        <end position="1250"/>
    </location>
</feature>
<evidence type="ECO:0000259" key="22">
    <source>
        <dbReference type="PROSITE" id="PS51164"/>
    </source>
</evidence>
<feature type="disulfide bond" evidence="17">
    <location>
        <begin position="962"/>
        <end position="971"/>
    </location>
</feature>
<feature type="disulfide bond" evidence="17">
    <location>
        <begin position="1126"/>
        <end position="1135"/>
    </location>
</feature>
<feature type="disulfide bond" evidence="17">
    <location>
        <begin position="734"/>
        <end position="743"/>
    </location>
</feature>
<dbReference type="InterPro" id="IPR000742">
    <property type="entry name" value="EGF"/>
</dbReference>
<feature type="disulfide bond" evidence="17">
    <location>
        <begin position="885"/>
        <end position="894"/>
    </location>
</feature>
<dbReference type="PROSITE" id="PS00562">
    <property type="entry name" value="CBM1_1"/>
    <property type="match status" value="1"/>
</dbReference>
<accession>A0A8S2IEW9</accession>
<keyword evidence="16" id="KW-0624">Polysaccharide degradation</keyword>
<dbReference type="PANTHER" id="PTHR24033">
    <property type="entry name" value="EGF-LIKE DOMAIN-CONTAINING PROTEIN"/>
    <property type="match status" value="1"/>
</dbReference>
<dbReference type="PROSITE" id="PS00022">
    <property type="entry name" value="EGF_1"/>
    <property type="match status" value="18"/>
</dbReference>
<evidence type="ECO:0000256" key="6">
    <source>
        <dbReference type="ARBA" id="ARBA00022525"/>
    </source>
</evidence>
<feature type="disulfide bond" evidence="17">
    <location>
        <begin position="686"/>
        <end position="695"/>
    </location>
</feature>
<keyword evidence="14" id="KW-0119">Carbohydrate metabolism</keyword>
<dbReference type="EC" id="3.2.1.4" evidence="4 18"/>
<dbReference type="SMART" id="SM00236">
    <property type="entry name" value="fCBD"/>
    <property type="match status" value="1"/>
</dbReference>
<evidence type="ECO:0000313" key="25">
    <source>
        <dbReference type="Proteomes" id="UP000682733"/>
    </source>
</evidence>
<feature type="domain" description="EGF-like" evidence="21">
    <location>
        <begin position="1138"/>
        <end position="1174"/>
    </location>
</feature>
<feature type="disulfide bond" evidence="17">
    <location>
        <begin position="610"/>
        <end position="619"/>
    </location>
</feature>
<dbReference type="SMART" id="SM00051">
    <property type="entry name" value="DSL"/>
    <property type="match status" value="1"/>
</dbReference>
<dbReference type="Pfam" id="PF07645">
    <property type="entry name" value="EGF_CA"/>
    <property type="match status" value="1"/>
</dbReference>
<dbReference type="InterPro" id="IPR049883">
    <property type="entry name" value="NOTCH1_EGF-like"/>
</dbReference>
<dbReference type="GO" id="GO:0005509">
    <property type="term" value="F:calcium ion binding"/>
    <property type="evidence" value="ECO:0007669"/>
    <property type="project" value="InterPro"/>
</dbReference>
<evidence type="ECO:0000256" key="20">
    <source>
        <dbReference type="SAM" id="SignalP"/>
    </source>
</evidence>
<keyword evidence="13" id="KW-0325">Glycoprotein</keyword>
<evidence type="ECO:0000256" key="11">
    <source>
        <dbReference type="ARBA" id="ARBA00023001"/>
    </source>
</evidence>
<dbReference type="Proteomes" id="UP000677228">
    <property type="component" value="Unassembled WGS sequence"/>
</dbReference>
<evidence type="ECO:0000256" key="3">
    <source>
        <dbReference type="ARBA" id="ARBA00007793"/>
    </source>
</evidence>
<evidence type="ECO:0000256" key="12">
    <source>
        <dbReference type="ARBA" id="ARBA00023157"/>
    </source>
</evidence>
<dbReference type="Pfam" id="PF12661">
    <property type="entry name" value="hEGF"/>
    <property type="match status" value="1"/>
</dbReference>
<keyword evidence="9" id="KW-0677">Repeat</keyword>
<dbReference type="InterPro" id="IPR001881">
    <property type="entry name" value="EGF-like_Ca-bd_dom"/>
</dbReference>
<feature type="disulfide bond" evidence="17">
    <location>
        <begin position="1019"/>
        <end position="1029"/>
    </location>
</feature>
<comment type="similarity">
    <text evidence="3">Belongs to the glycosyl hydrolase 45 (cellulase K) family.</text>
</comment>
<feature type="disulfide bond" evidence="17">
    <location>
        <begin position="1318"/>
        <end position="1327"/>
    </location>
</feature>
<dbReference type="FunFam" id="2.10.25.10:FF:000143">
    <property type="entry name" value="Protein crumbs 1"/>
    <property type="match status" value="1"/>
</dbReference>
<comment type="caution">
    <text evidence="17">Lacks conserved residue(s) required for the propagation of feature annotation.</text>
</comment>
<sequence length="1368" mass="148113">MSDTMAGLTILIIFLGTLTIPGIDAACSALYDQCGGNDWKGPKECCSNTKCIKQNEYYSQCLPGDGGASTTQATTNKPTGPTDSSRANGKTTRYWDCCKASCGWAGKAMVSSPVQTCQANGVAAVGINEQSGCNGGNAYMCNNQQPWAVNDKLSYGFAAAYITGQSESSWCCGCYSLIFTSGPVVGQELIVQVTNTGGDLGGNHFDLQIPGGGVGIFNGCSRQFGAPSDGWGARYGGIRQRSECSQLPAQLQSGCQWRFDWFKNADNPTMTLRRIECQESPSVLLVDLLQFSNPSSTTTNSQCCDGTKPTATLNCSTITCNIWTIICLDFLNSVSVSNWTHCPLGVLSVQALTNTITFNYYQLQSAASKLPLIFALPKINDNMISLKIFLFNYIINNNTIAILNQERQLDRFYLQYRIDRSFSSRDVGIFEQISSTGLKNTVTQEHVTQRNQLNLALMTYCRPTFYGSQCSVQCIANDNCQSSYECHPTTGAKICNPGWYSGLFCEIQNQCPPNFYGPNCNVECLPPNSCVDGHFECNSLGEKECRANWLPVGKCNQKLIPPSTDSECPNANGCLNGGKLCEIPVDFCASRQCLNNALCTSNESGYYCLCHAGYTGRNCEISLNPCQYQACQKGVCQPNSNFTSFTCVCYQGQTCSVDINECTTVTASCRNGGRCMNTNGGFQCSCSSAYEGRYCDIPIDPCISNPCVASNTISCRMTTQVSSNNGTLGYVCTCRPEYTGALCEVEISRCASQPCAFGTCYEDLAGWSCVCDPGWTGVQCKDGINECESRPCQNAAVCIDGINSYHCSCLVGFTGANCELPINHCSVNLCRNGGQCVDTVVSYSCICPVGWAGVNCEVNINECLSLVCHPNATCIDGQGNFTCICPPELTGPNCYTTIDQCVAKTCYNGGFCINTGTTSPRCLCPQGFTGTDCSINIDDCIPNICLNGGSCIDQLNSFICFCPSGFTGSVCQIVVSQCTNQRCMNGGICREAYNLAQGFICICPPLYNGTYCEDRIDPCSTFPCIHGTCSNAVVESNNILSYTCTCSPGYIGRNCETEINLCQSNSCGPYGQCINNLNTFQCCCQPGYTGQFCDRLYDLCLSNPCSLDGLQQCISYSSNNTYQCLCKPGYTGRYCEVGINECESRPCINGGTCIDFQNRYECVCPNSYSGTNCERLRDSCTSGQYCLNNGVCRVNQTGFNCVCSQGYTGNNCELMINYCQSMPCQNGGICRTSSTGFTCDCVRGVTGDQCQTIVNQCQSDSCLNDGTCISMLNRFVCLCAQGYSGLICETNRDDCQPVNPCLNGGRCIDGINNFTCICNLGFTGDYCENQINTCLSNPCLNGGLCRPLINSYRCDCPEGYTVYYPKYY</sequence>
<keyword evidence="6" id="KW-0964">Secreted</keyword>
<feature type="disulfide bond" evidence="17">
    <location>
        <begin position="1203"/>
        <end position="1212"/>
    </location>
</feature>
<dbReference type="InterPro" id="IPR035971">
    <property type="entry name" value="CBD_sf"/>
</dbReference>
<dbReference type="GO" id="GO:0016020">
    <property type="term" value="C:membrane"/>
    <property type="evidence" value="ECO:0007669"/>
    <property type="project" value="InterPro"/>
</dbReference>
<feature type="domain" description="EGF-like" evidence="21">
    <location>
        <begin position="584"/>
        <end position="620"/>
    </location>
</feature>
<name>A0A8S2IEW9_9BILA</name>